<comment type="caution">
    <text evidence="3">The sequence shown here is derived from an EMBL/GenBank/DDBJ whole genome shotgun (WGS) entry which is preliminary data.</text>
</comment>
<dbReference type="Gene3D" id="3.40.50.720">
    <property type="entry name" value="NAD(P)-binding Rossmann-like Domain"/>
    <property type="match status" value="1"/>
</dbReference>
<dbReference type="CDD" id="cd00757">
    <property type="entry name" value="ThiF_MoeB_HesA_family"/>
    <property type="match status" value="1"/>
</dbReference>
<evidence type="ECO:0000259" key="2">
    <source>
        <dbReference type="Pfam" id="PF00899"/>
    </source>
</evidence>
<dbReference type="RefSeq" id="WP_101649159.1">
    <property type="nucleotide sequence ID" value="NZ_PGVE01000064.1"/>
</dbReference>
<sequence>MKNDLDRYSRQILFQAVGEEGQRKLLGSRVAIIGAGALGTVIANHLVRSGIGYIRLIDRDLVEWSNLQRQMLYTEEDARKQLPKAIAAQKRLKEINSAVTVDAVIADLNLDNAEELLSGMDVIVDGTDNFMTRFLINDVAVKHRIPWVHGAAVSSRGMFAVIKPGVTPCYRCLFPHVPSSNGETCDTVGVLSPLTDIIGSYQAMETIKVILGAETTPNLEQIDIWDHSTMQMEISEGKNPNCPACGQGQFDFINRSSGKQVAYTTLCGRDTVQISPKHKGELDLKRTAANLQKSGKVSFNEFLLRFSPNEELSIVVFKDGRVLIHGTNDIVIAKQLYSKYIGS</sequence>
<protein>
    <submittedName>
        <fullName evidence="3">Thiamine biosynthesis protein ThiF</fullName>
    </submittedName>
</protein>
<proteinExistence type="inferred from homology"/>
<dbReference type="FunFam" id="3.40.50.720:FF:000080">
    <property type="entry name" value="Thiazole biosynthesis adenylyltransferase ThiF"/>
    <property type="match status" value="1"/>
</dbReference>
<organism evidence="3 4">
    <name type="scientific">Neobacillus cucumis</name>
    <dbReference type="NCBI Taxonomy" id="1740721"/>
    <lineage>
        <taxon>Bacteria</taxon>
        <taxon>Bacillati</taxon>
        <taxon>Bacillota</taxon>
        <taxon>Bacilli</taxon>
        <taxon>Bacillales</taxon>
        <taxon>Bacillaceae</taxon>
        <taxon>Neobacillus</taxon>
    </lineage>
</organism>
<dbReference type="OrthoDB" id="9804286at2"/>
<reference evidence="3 4" key="1">
    <citation type="submission" date="2017-11" db="EMBL/GenBank/DDBJ databases">
        <title>Comparitive Functional Genomics of Dry Heat Resistant strains isolated from the Viking Spacecraft.</title>
        <authorList>
            <person name="Seuylemezian A."/>
            <person name="Cooper K."/>
            <person name="Vaishampayan P."/>
        </authorList>
    </citation>
    <scope>NUCLEOTIDE SEQUENCE [LARGE SCALE GENOMIC DNA]</scope>
    <source>
        <strain evidence="3 4">V32-6</strain>
    </source>
</reference>
<dbReference type="GO" id="GO:0004792">
    <property type="term" value="F:thiosulfate-cyanide sulfurtransferase activity"/>
    <property type="evidence" value="ECO:0007669"/>
    <property type="project" value="TreeGrafter"/>
</dbReference>
<evidence type="ECO:0000256" key="1">
    <source>
        <dbReference type="ARBA" id="ARBA00009919"/>
    </source>
</evidence>
<comment type="similarity">
    <text evidence="1">Belongs to the HesA/MoeB/ThiF family.</text>
</comment>
<dbReference type="EMBL" id="PGVE01000064">
    <property type="protein sequence ID" value="PLS02963.1"/>
    <property type="molecule type" value="Genomic_DNA"/>
</dbReference>
<dbReference type="GO" id="GO:0016779">
    <property type="term" value="F:nucleotidyltransferase activity"/>
    <property type="evidence" value="ECO:0007669"/>
    <property type="project" value="TreeGrafter"/>
</dbReference>
<dbReference type="SUPFAM" id="SSF69572">
    <property type="entry name" value="Activating enzymes of the ubiquitin-like proteins"/>
    <property type="match status" value="1"/>
</dbReference>
<dbReference type="GO" id="GO:0008641">
    <property type="term" value="F:ubiquitin-like modifier activating enzyme activity"/>
    <property type="evidence" value="ECO:0007669"/>
    <property type="project" value="InterPro"/>
</dbReference>
<evidence type="ECO:0000313" key="4">
    <source>
        <dbReference type="Proteomes" id="UP000234950"/>
    </source>
</evidence>
<dbReference type="InterPro" id="IPR045886">
    <property type="entry name" value="ThiF/MoeB/HesA"/>
</dbReference>
<dbReference type="GO" id="GO:0005829">
    <property type="term" value="C:cytosol"/>
    <property type="evidence" value="ECO:0007669"/>
    <property type="project" value="TreeGrafter"/>
</dbReference>
<evidence type="ECO:0000313" key="3">
    <source>
        <dbReference type="EMBL" id="PLS02963.1"/>
    </source>
</evidence>
<dbReference type="InterPro" id="IPR035985">
    <property type="entry name" value="Ubiquitin-activating_enz"/>
</dbReference>
<feature type="domain" description="THIF-type NAD/FAD binding fold" evidence="2">
    <location>
        <begin position="8"/>
        <end position="244"/>
    </location>
</feature>
<dbReference type="InterPro" id="IPR000594">
    <property type="entry name" value="ThiF_NAD_FAD-bd"/>
</dbReference>
<dbReference type="GO" id="GO:0008146">
    <property type="term" value="F:sulfotransferase activity"/>
    <property type="evidence" value="ECO:0007669"/>
    <property type="project" value="TreeGrafter"/>
</dbReference>
<gene>
    <name evidence="3" type="ORF">CVD27_17430</name>
</gene>
<dbReference type="PANTHER" id="PTHR10953:SF102">
    <property type="entry name" value="ADENYLYLTRANSFERASE AND SULFURTRANSFERASE MOCS3"/>
    <property type="match status" value="1"/>
</dbReference>
<dbReference type="AlphaFoldDB" id="A0A2N5HBS1"/>
<keyword evidence="4" id="KW-1185">Reference proteome</keyword>
<accession>A0A2N5HBS1</accession>
<dbReference type="Pfam" id="PF00899">
    <property type="entry name" value="ThiF"/>
    <property type="match status" value="1"/>
</dbReference>
<dbReference type="PANTHER" id="PTHR10953">
    <property type="entry name" value="UBIQUITIN-ACTIVATING ENZYME E1"/>
    <property type="match status" value="1"/>
</dbReference>
<dbReference type="Proteomes" id="UP000234950">
    <property type="component" value="Unassembled WGS sequence"/>
</dbReference>
<name>A0A2N5HBS1_9BACI</name>